<dbReference type="EC" id="3.1.1.13" evidence="7"/>
<keyword evidence="10" id="KW-1185">Reference proteome</keyword>
<keyword evidence="5" id="KW-0378">Hydrolase</keyword>
<evidence type="ECO:0000256" key="6">
    <source>
        <dbReference type="ARBA" id="ARBA00031924"/>
    </source>
</evidence>
<evidence type="ECO:0000256" key="5">
    <source>
        <dbReference type="ARBA" id="ARBA00022801"/>
    </source>
</evidence>
<evidence type="ECO:0000313" key="10">
    <source>
        <dbReference type="Proteomes" id="UP000005237"/>
    </source>
</evidence>
<dbReference type="PANTHER" id="PTHR13390:SF0">
    <property type="entry name" value="LIPID DROPLET-ASSOCIATED HYDROLASE"/>
    <property type="match status" value="1"/>
</dbReference>
<evidence type="ECO:0000256" key="2">
    <source>
        <dbReference type="ARBA" id="ARBA00008300"/>
    </source>
</evidence>
<dbReference type="InterPro" id="IPR019363">
    <property type="entry name" value="LDAH"/>
</dbReference>
<name>A0A8R1DU84_CAEJA</name>
<dbReference type="InterPro" id="IPR029058">
    <property type="entry name" value="AB_hydrolase_fold"/>
</dbReference>
<accession>A0A8R1DU84</accession>
<dbReference type="GO" id="GO:0004771">
    <property type="term" value="F:sterol ester esterase activity"/>
    <property type="evidence" value="ECO:0007669"/>
    <property type="project" value="UniProtKB-EC"/>
</dbReference>
<reference evidence="10" key="1">
    <citation type="submission" date="2010-08" db="EMBL/GenBank/DDBJ databases">
        <authorList>
            <consortium name="Caenorhabditis japonica Sequencing Consortium"/>
            <person name="Wilson R.K."/>
        </authorList>
    </citation>
    <scope>NUCLEOTIDE SEQUENCE [LARGE SCALE GENOMIC DNA]</scope>
    <source>
        <strain evidence="10">DF5081</strain>
    </source>
</reference>
<keyword evidence="4" id="KW-0551">Lipid droplet</keyword>
<comment type="catalytic activity">
    <reaction evidence="8">
        <text>a cholesterol ester + H2O = cholesterol + a fatty acid + H(+)</text>
        <dbReference type="Rhea" id="RHEA:36403"/>
        <dbReference type="ChEBI" id="CHEBI:15377"/>
        <dbReference type="ChEBI" id="CHEBI:15378"/>
        <dbReference type="ChEBI" id="CHEBI:16113"/>
        <dbReference type="ChEBI" id="CHEBI:17002"/>
        <dbReference type="ChEBI" id="CHEBI:28868"/>
        <dbReference type="EC" id="3.1.1.13"/>
    </reaction>
    <physiologicalReaction direction="left-to-right" evidence="8">
        <dbReference type="Rhea" id="RHEA:36404"/>
    </physiologicalReaction>
</comment>
<dbReference type="SUPFAM" id="SSF53474">
    <property type="entry name" value="alpha/beta-Hydrolases"/>
    <property type="match status" value="1"/>
</dbReference>
<evidence type="ECO:0000256" key="4">
    <source>
        <dbReference type="ARBA" id="ARBA00022677"/>
    </source>
</evidence>
<evidence type="ECO:0000256" key="1">
    <source>
        <dbReference type="ARBA" id="ARBA00004502"/>
    </source>
</evidence>
<comment type="subcellular location">
    <subcellularLocation>
        <location evidence="1">Lipid droplet</location>
    </subcellularLocation>
</comment>
<organism evidence="9 10">
    <name type="scientific">Caenorhabditis japonica</name>
    <dbReference type="NCBI Taxonomy" id="281687"/>
    <lineage>
        <taxon>Eukaryota</taxon>
        <taxon>Metazoa</taxon>
        <taxon>Ecdysozoa</taxon>
        <taxon>Nematoda</taxon>
        <taxon>Chromadorea</taxon>
        <taxon>Rhabditida</taxon>
        <taxon>Rhabditina</taxon>
        <taxon>Rhabditomorpha</taxon>
        <taxon>Rhabditoidea</taxon>
        <taxon>Rhabditidae</taxon>
        <taxon>Peloderinae</taxon>
        <taxon>Caenorhabditis</taxon>
    </lineage>
</organism>
<comment type="similarity">
    <text evidence="2">Belongs to the AB hydrolase superfamily. LDAH family.</text>
</comment>
<dbReference type="Gene3D" id="3.40.50.1820">
    <property type="entry name" value="alpha/beta hydrolase"/>
    <property type="match status" value="1"/>
</dbReference>
<evidence type="ECO:0000256" key="7">
    <source>
        <dbReference type="ARBA" id="ARBA00039150"/>
    </source>
</evidence>
<evidence type="ECO:0000256" key="3">
    <source>
        <dbReference type="ARBA" id="ARBA00019242"/>
    </source>
</evidence>
<dbReference type="EnsemblMetazoa" id="CJA12371a.1">
    <property type="protein sequence ID" value="CJA12371a.1"/>
    <property type="gene ID" value="WBGene00131575"/>
</dbReference>
<sequence length="366" mass="42730">MSFSIEEDERVAFDRRVRGSVNMIEIERIQEWVEVMGTTLTPEILVRENQGEKDNRIVIFLIPGNPGNDGFYTDFGRRLIRNLIAREDRLGHRRVQFLFYTISHLNHVLLPTELRCSESHKVNERFSLLEQVQHKLDFVKEYLPRGNRVYMFGHGAGAYMLLSILPYIKDDFNLRKAVCLFPTIEKMSESPHGIRLRKVVSTLRQNDWLARTLTFWVDLMPESFKRRLISMKMASDQTSPELVETISELLHMQVFRNIVHLCNDELDKVCKLIPHCNVMRLKIASCNCKYIHPVQIGSLDESLLFHKNLVYFYYGVNDGWCPIEHGEAMSQKLTRGHVVIDKDNVEHSFVFRDAATMAEKVLQFIV</sequence>
<dbReference type="GO" id="GO:0019915">
    <property type="term" value="P:lipid storage"/>
    <property type="evidence" value="ECO:0007669"/>
    <property type="project" value="InterPro"/>
</dbReference>
<dbReference type="GO" id="GO:0005811">
    <property type="term" value="C:lipid droplet"/>
    <property type="evidence" value="ECO:0007669"/>
    <property type="project" value="UniProtKB-SubCell"/>
</dbReference>
<evidence type="ECO:0000256" key="8">
    <source>
        <dbReference type="ARBA" id="ARBA00049527"/>
    </source>
</evidence>
<evidence type="ECO:0000313" key="9">
    <source>
        <dbReference type="EnsemblMetazoa" id="CJA12371a.1"/>
    </source>
</evidence>
<proteinExistence type="inferred from homology"/>
<dbReference type="Proteomes" id="UP000005237">
    <property type="component" value="Unassembled WGS sequence"/>
</dbReference>
<dbReference type="AlphaFoldDB" id="A0A8R1DU84"/>
<protein>
    <recommendedName>
        <fullName evidence="3">Lipid droplet-associated hydrolase</fullName>
        <ecNumber evidence="7">3.1.1.13</ecNumber>
    </recommendedName>
    <alternativeName>
        <fullName evidence="6">Lipid droplet-associated serine hydrolase</fullName>
    </alternativeName>
</protein>
<dbReference type="PANTHER" id="PTHR13390">
    <property type="entry name" value="LIPASE"/>
    <property type="match status" value="1"/>
</dbReference>
<reference evidence="9" key="2">
    <citation type="submission" date="2022-06" db="UniProtKB">
        <authorList>
            <consortium name="EnsemblMetazoa"/>
        </authorList>
    </citation>
    <scope>IDENTIFICATION</scope>
    <source>
        <strain evidence="9">DF5081</strain>
    </source>
</reference>
<dbReference type="Pfam" id="PF10230">
    <property type="entry name" value="LIDHydrolase"/>
    <property type="match status" value="1"/>
</dbReference>